<evidence type="ECO:0000256" key="1">
    <source>
        <dbReference type="ARBA" id="ARBA00004448"/>
    </source>
</evidence>
<keyword evidence="8" id="KW-0496">Mitochondrion</keyword>
<keyword evidence="18" id="KW-1185">Reference proteome</keyword>
<proteinExistence type="inferred from homology"/>
<dbReference type="Gene3D" id="1.50.40.10">
    <property type="entry name" value="Mitochondrial carrier domain"/>
    <property type="match status" value="2"/>
</dbReference>
<keyword evidence="3 15" id="KW-0813">Transport</keyword>
<feature type="repeat" description="Solcar" evidence="14">
    <location>
        <begin position="19"/>
        <end position="107"/>
    </location>
</feature>
<comment type="caution">
    <text evidence="17">The sequence shown here is derived from an EMBL/GenBank/DDBJ whole genome shotgun (WGS) entry which is preliminary data.</text>
</comment>
<dbReference type="SUPFAM" id="SSF103506">
    <property type="entry name" value="Mitochondrial carrier"/>
    <property type="match status" value="1"/>
</dbReference>
<evidence type="ECO:0000256" key="14">
    <source>
        <dbReference type="PROSITE-ProRule" id="PRU00282"/>
    </source>
</evidence>
<dbReference type="GO" id="GO:0005743">
    <property type="term" value="C:mitochondrial inner membrane"/>
    <property type="evidence" value="ECO:0007669"/>
    <property type="project" value="UniProtKB-SubCell"/>
</dbReference>
<feature type="repeat" description="Solcar" evidence="14">
    <location>
        <begin position="117"/>
        <end position="207"/>
    </location>
</feature>
<evidence type="ECO:0000313" key="18">
    <source>
        <dbReference type="Proteomes" id="UP001174909"/>
    </source>
</evidence>
<evidence type="ECO:0000313" key="17">
    <source>
        <dbReference type="EMBL" id="CAI8005608.1"/>
    </source>
</evidence>
<evidence type="ECO:0000256" key="6">
    <source>
        <dbReference type="ARBA" id="ARBA00022792"/>
    </source>
</evidence>
<evidence type="ECO:0000256" key="8">
    <source>
        <dbReference type="ARBA" id="ARBA00023128"/>
    </source>
</evidence>
<comment type="subcellular location">
    <subcellularLocation>
        <location evidence="1">Mitochondrion inner membrane</location>
        <topology evidence="1">Multi-pass membrane protein</topology>
    </subcellularLocation>
</comment>
<comment type="function">
    <text evidence="11">Facilitates flavin adenine dinucleotide (FAD) translocation across the mitochondrial inner membrane into the mitochondrial matrix where it acts as a redox cofactor to assist flavoenzyme activities in fundamental metabolic processes including fatty acid beta-oxidation, amino acid and choline metabolism as well as mitochondrial electron transportation. In particular, provides FAD to DLD dehydrogenase of the glycine cleavage system, part of mitochondrial one-carbon metabolic pathway involved in neural tube closure in early embryogenesis.</text>
</comment>
<evidence type="ECO:0000256" key="15">
    <source>
        <dbReference type="RuleBase" id="RU000488"/>
    </source>
</evidence>
<dbReference type="InterPro" id="IPR018108">
    <property type="entry name" value="MCP_transmembrane"/>
</dbReference>
<keyword evidence="7 16" id="KW-1133">Transmembrane helix</keyword>
<feature type="transmembrane region" description="Helical" evidence="16">
    <location>
        <begin position="79"/>
        <end position="100"/>
    </location>
</feature>
<evidence type="ECO:0000256" key="10">
    <source>
        <dbReference type="ARBA" id="ARBA00050907"/>
    </source>
</evidence>
<protein>
    <recommendedName>
        <fullName evidence="12">Solute carrier family 25 member 32</fullName>
    </recommendedName>
    <alternativeName>
        <fullName evidence="13">Mitochondrial FAD transporter</fullName>
    </alternativeName>
</protein>
<evidence type="ECO:0000256" key="4">
    <source>
        <dbReference type="ARBA" id="ARBA00022692"/>
    </source>
</evidence>
<dbReference type="InterPro" id="IPR044712">
    <property type="entry name" value="SLC25A32-like"/>
</dbReference>
<keyword evidence="6" id="KW-0999">Mitochondrion inner membrane</keyword>
<evidence type="ECO:0000256" key="7">
    <source>
        <dbReference type="ARBA" id="ARBA00022989"/>
    </source>
</evidence>
<dbReference type="GO" id="GO:0015711">
    <property type="term" value="P:organic anion transport"/>
    <property type="evidence" value="ECO:0007669"/>
    <property type="project" value="UniProtKB-ARBA"/>
</dbReference>
<keyword evidence="5" id="KW-0677">Repeat</keyword>
<evidence type="ECO:0000256" key="9">
    <source>
        <dbReference type="ARBA" id="ARBA00023136"/>
    </source>
</evidence>
<comment type="similarity">
    <text evidence="2 15">Belongs to the mitochondrial carrier (TC 2.A.29) family.</text>
</comment>
<feature type="repeat" description="Solcar" evidence="14">
    <location>
        <begin position="220"/>
        <end position="304"/>
    </location>
</feature>
<comment type="catalytic activity">
    <reaction evidence="10">
        <text>FAD(in) = FAD(out)</text>
        <dbReference type="Rhea" id="RHEA:76535"/>
        <dbReference type="ChEBI" id="CHEBI:57692"/>
    </reaction>
</comment>
<evidence type="ECO:0000256" key="11">
    <source>
        <dbReference type="ARBA" id="ARBA00058619"/>
    </source>
</evidence>
<name>A0AA35R6A1_GEOBA</name>
<dbReference type="FunFam" id="1.50.40.10:FF:000025">
    <property type="entry name" value="mitochondrial folate transporter/carrier"/>
    <property type="match status" value="1"/>
</dbReference>
<feature type="transmembrane region" description="Helical" evidence="16">
    <location>
        <begin position="120"/>
        <end position="143"/>
    </location>
</feature>
<dbReference type="PANTHER" id="PTHR45683">
    <property type="entry name" value="MITOCHONDRIAL NICOTINAMIDE ADENINE DINUCLEOTIDE TRANSPORTER 1-RELATED-RELATED"/>
    <property type="match status" value="1"/>
</dbReference>
<accession>A0AA35R6A1</accession>
<dbReference type="PRINTS" id="PR00926">
    <property type="entry name" value="MITOCARRIER"/>
</dbReference>
<sequence length="306" mass="34175">MAKEAEVFGSLSFLSQLRYRHLVAGVAGGVTATLLTHPFDLIKLRLAVQDGKGTGERTSYRGPIHAFRSILREEGVRQLYRGASANVAGSGASWGLYFFFYNAMKFSLQEGDIDVSLSALHHLMCAVFAGALTLTVTNPIWVVKTRMCLVSSPSLPRHMRYRGLRDGLANLWRHEGLRGMYTGYVPGLIGTSHGAIQFMVYEELKKFYCHHYNLPLSTQLSPLHYIAMAASSKVVAVTATYPYQVIRARLQDQEQRYSGLRDTIWRTYRHEGVRGFYKGITANLAKVVPAVSITFVVYENVSAALR</sequence>
<evidence type="ECO:0000256" key="2">
    <source>
        <dbReference type="ARBA" id="ARBA00006375"/>
    </source>
</evidence>
<dbReference type="Proteomes" id="UP001174909">
    <property type="component" value="Unassembled WGS sequence"/>
</dbReference>
<gene>
    <name evidence="17" type="ORF">GBAR_LOCUS4317</name>
</gene>
<keyword evidence="4 14" id="KW-0812">Transmembrane</keyword>
<evidence type="ECO:0000256" key="13">
    <source>
        <dbReference type="ARBA" id="ARBA00079992"/>
    </source>
</evidence>
<dbReference type="GO" id="GO:0015215">
    <property type="term" value="F:nucleotide transmembrane transporter activity"/>
    <property type="evidence" value="ECO:0007669"/>
    <property type="project" value="UniProtKB-ARBA"/>
</dbReference>
<organism evidence="17 18">
    <name type="scientific">Geodia barretti</name>
    <name type="common">Barrett's horny sponge</name>
    <dbReference type="NCBI Taxonomy" id="519541"/>
    <lineage>
        <taxon>Eukaryota</taxon>
        <taxon>Metazoa</taxon>
        <taxon>Porifera</taxon>
        <taxon>Demospongiae</taxon>
        <taxon>Heteroscleromorpha</taxon>
        <taxon>Tetractinellida</taxon>
        <taxon>Astrophorina</taxon>
        <taxon>Geodiidae</taxon>
        <taxon>Geodia</taxon>
    </lineage>
</organism>
<dbReference type="AlphaFoldDB" id="A0AA35R6A1"/>
<dbReference type="PROSITE" id="PS50920">
    <property type="entry name" value="SOLCAR"/>
    <property type="match status" value="3"/>
</dbReference>
<dbReference type="EMBL" id="CASHTH010000622">
    <property type="protein sequence ID" value="CAI8005608.1"/>
    <property type="molecule type" value="Genomic_DNA"/>
</dbReference>
<evidence type="ECO:0000256" key="5">
    <source>
        <dbReference type="ARBA" id="ARBA00022737"/>
    </source>
</evidence>
<dbReference type="Pfam" id="PF00153">
    <property type="entry name" value="Mito_carr"/>
    <property type="match status" value="3"/>
</dbReference>
<evidence type="ECO:0000256" key="16">
    <source>
        <dbReference type="SAM" id="Phobius"/>
    </source>
</evidence>
<reference evidence="17" key="1">
    <citation type="submission" date="2023-03" db="EMBL/GenBank/DDBJ databases">
        <authorList>
            <person name="Steffen K."/>
            <person name="Cardenas P."/>
        </authorList>
    </citation>
    <scope>NUCLEOTIDE SEQUENCE</scope>
</reference>
<keyword evidence="9 14" id="KW-0472">Membrane</keyword>
<dbReference type="InterPro" id="IPR002067">
    <property type="entry name" value="MCP"/>
</dbReference>
<dbReference type="InterPro" id="IPR023395">
    <property type="entry name" value="MCP_dom_sf"/>
</dbReference>
<evidence type="ECO:0000256" key="3">
    <source>
        <dbReference type="ARBA" id="ARBA00022448"/>
    </source>
</evidence>
<evidence type="ECO:0000256" key="12">
    <source>
        <dbReference type="ARBA" id="ARBA00070508"/>
    </source>
</evidence>